<dbReference type="Pfam" id="PF00392">
    <property type="entry name" value="GntR"/>
    <property type="match status" value="1"/>
</dbReference>
<organism evidence="5 6">
    <name type="scientific">Sphingobium yanoikuyae</name>
    <name type="common">Sphingomonas yanoikuyae</name>
    <dbReference type="NCBI Taxonomy" id="13690"/>
    <lineage>
        <taxon>Bacteria</taxon>
        <taxon>Pseudomonadati</taxon>
        <taxon>Pseudomonadota</taxon>
        <taxon>Alphaproteobacteria</taxon>
        <taxon>Sphingomonadales</taxon>
        <taxon>Sphingomonadaceae</taxon>
        <taxon>Sphingobium</taxon>
    </lineage>
</organism>
<feature type="domain" description="HTH gntR-type" evidence="4">
    <location>
        <begin position="5"/>
        <end position="72"/>
    </location>
</feature>
<dbReference type="RefSeq" id="WP_048939333.1">
    <property type="nucleotide sequence ID" value="NZ_CP020925.1"/>
</dbReference>
<dbReference type="Gene3D" id="1.10.10.10">
    <property type="entry name" value="Winged helix-like DNA-binding domain superfamily/Winged helix DNA-binding domain"/>
    <property type="match status" value="1"/>
</dbReference>
<evidence type="ECO:0000256" key="1">
    <source>
        <dbReference type="ARBA" id="ARBA00023015"/>
    </source>
</evidence>
<sequence>MAPEPITADYIYRRIRHEIVGGAFAPGAMLKLTRLTDQFGASATPVRDALHRLVGERLVVLLPGGGFRVRPLDADRLAGLYRWHGHLIQITLERPLPESARKGLGALKHEALEPGQVAAASERLFGILASVPQNEELEQAVAAASHALARARALEHRLLPDVVGEFSQLLATIDRAPIGAARRAMVRYHQERAQSSFAIHMIMQP</sequence>
<keyword evidence="2" id="KW-0238">DNA-binding</keyword>
<keyword evidence="3" id="KW-0804">Transcription</keyword>
<evidence type="ECO:0000256" key="2">
    <source>
        <dbReference type="ARBA" id="ARBA00023125"/>
    </source>
</evidence>
<dbReference type="InterPro" id="IPR036388">
    <property type="entry name" value="WH-like_DNA-bd_sf"/>
</dbReference>
<evidence type="ECO:0000313" key="6">
    <source>
        <dbReference type="Proteomes" id="UP000037029"/>
    </source>
</evidence>
<dbReference type="InterPro" id="IPR036390">
    <property type="entry name" value="WH_DNA-bd_sf"/>
</dbReference>
<keyword evidence="1" id="KW-0805">Transcription regulation</keyword>
<dbReference type="PANTHER" id="PTHR43537:SF45">
    <property type="entry name" value="GNTR FAMILY REGULATORY PROTEIN"/>
    <property type="match status" value="1"/>
</dbReference>
<dbReference type="EMBL" id="CP020925">
    <property type="protein sequence ID" value="ATP17561.1"/>
    <property type="molecule type" value="Genomic_DNA"/>
</dbReference>
<dbReference type="AlphaFoldDB" id="A0A0J9CUL3"/>
<dbReference type="SMART" id="SM00345">
    <property type="entry name" value="HTH_GNTR"/>
    <property type="match status" value="1"/>
</dbReference>
<dbReference type="PROSITE" id="PS50949">
    <property type="entry name" value="HTH_GNTR"/>
    <property type="match status" value="1"/>
</dbReference>
<dbReference type="PANTHER" id="PTHR43537">
    <property type="entry name" value="TRANSCRIPTIONAL REGULATOR, GNTR FAMILY"/>
    <property type="match status" value="1"/>
</dbReference>
<gene>
    <name evidence="5" type="ORF">BV87_03595</name>
</gene>
<accession>A0A0J9CUL3</accession>
<dbReference type="Proteomes" id="UP000037029">
    <property type="component" value="Chromosome"/>
</dbReference>
<evidence type="ECO:0000259" key="4">
    <source>
        <dbReference type="PROSITE" id="PS50949"/>
    </source>
</evidence>
<protein>
    <submittedName>
        <fullName evidence="5">GntR family transcriptional regulator</fullName>
    </submittedName>
</protein>
<dbReference type="SUPFAM" id="SSF46785">
    <property type="entry name" value="Winged helix' DNA-binding domain"/>
    <property type="match status" value="1"/>
</dbReference>
<reference evidence="5 6" key="1">
    <citation type="submission" date="2017-04" db="EMBL/GenBank/DDBJ databases">
        <title>Characterization, genome and methylation analysis of a phthalic acid esters degrading strain Sphingobium yanoikuyae SHJ.</title>
        <authorList>
            <person name="Feng L."/>
        </authorList>
    </citation>
    <scope>NUCLEOTIDE SEQUENCE [LARGE SCALE GENOMIC DNA]</scope>
    <source>
        <strain evidence="5 6">SHJ</strain>
    </source>
</reference>
<proteinExistence type="predicted"/>
<dbReference type="GO" id="GO:0003700">
    <property type="term" value="F:DNA-binding transcription factor activity"/>
    <property type="evidence" value="ECO:0007669"/>
    <property type="project" value="InterPro"/>
</dbReference>
<evidence type="ECO:0000256" key="3">
    <source>
        <dbReference type="ARBA" id="ARBA00023163"/>
    </source>
</evidence>
<name>A0A0J9CUL3_SPHYA</name>
<dbReference type="GO" id="GO:0003677">
    <property type="term" value="F:DNA binding"/>
    <property type="evidence" value="ECO:0007669"/>
    <property type="project" value="UniProtKB-KW"/>
</dbReference>
<evidence type="ECO:0000313" key="5">
    <source>
        <dbReference type="EMBL" id="ATP17561.1"/>
    </source>
</evidence>
<dbReference type="InterPro" id="IPR000524">
    <property type="entry name" value="Tscrpt_reg_HTH_GntR"/>
</dbReference>